<feature type="domain" description="3-hydroxyisobutyrate dehydrogenase-like NAD-binding" evidence="6">
    <location>
        <begin position="167"/>
        <end position="287"/>
    </location>
</feature>
<keyword evidence="2 7" id="KW-0560">Oxidoreductase</keyword>
<evidence type="ECO:0000313" key="7">
    <source>
        <dbReference type="EMBL" id="KIL32854.1"/>
    </source>
</evidence>
<proteinExistence type="inferred from homology"/>
<dbReference type="InterPro" id="IPR006115">
    <property type="entry name" value="6PGDH_NADP-bd"/>
</dbReference>
<evidence type="ECO:0000256" key="3">
    <source>
        <dbReference type="ARBA" id="ARBA00023027"/>
    </source>
</evidence>
<protein>
    <submittedName>
        <fullName evidence="7">3-hydroxyisobutyrate dehydrogenase</fullName>
        <ecNumber evidence="7">1.1.1.31</ecNumber>
    </submittedName>
</protein>
<gene>
    <name evidence="7" type="ORF">B4067_4707</name>
</gene>
<dbReference type="SUPFAM" id="SSF51735">
    <property type="entry name" value="NAD(P)-binding Rossmann-fold domains"/>
    <property type="match status" value="1"/>
</dbReference>
<keyword evidence="3" id="KW-0520">NAD</keyword>
<evidence type="ECO:0000259" key="6">
    <source>
        <dbReference type="Pfam" id="PF14833"/>
    </source>
</evidence>
<dbReference type="PIRSF" id="PIRSF000103">
    <property type="entry name" value="HIBADH"/>
    <property type="match status" value="1"/>
</dbReference>
<dbReference type="EMBL" id="JSXS01000018">
    <property type="protein sequence ID" value="KIL32854.1"/>
    <property type="molecule type" value="Genomic_DNA"/>
</dbReference>
<dbReference type="InterPro" id="IPR029154">
    <property type="entry name" value="HIBADH-like_NADP-bd"/>
</dbReference>
<dbReference type="PANTHER" id="PTHR43060:SF15">
    <property type="entry name" value="3-HYDROXYISOBUTYRATE DEHYDROGENASE-LIKE 1, MITOCHONDRIAL-RELATED"/>
    <property type="match status" value="1"/>
</dbReference>
<dbReference type="RefSeq" id="WP_041053601.1">
    <property type="nucleotide sequence ID" value="NZ_JSXS01000018.1"/>
</dbReference>
<dbReference type="GO" id="GO:0008442">
    <property type="term" value="F:3-hydroxyisobutyrate dehydrogenase activity"/>
    <property type="evidence" value="ECO:0007669"/>
    <property type="project" value="UniProtKB-EC"/>
</dbReference>
<dbReference type="PROSITE" id="PS00895">
    <property type="entry name" value="3_HYDROXYISOBUT_DH"/>
    <property type="match status" value="1"/>
</dbReference>
<dbReference type="AlphaFoldDB" id="A0ABD3ZXN3"/>
<evidence type="ECO:0000256" key="1">
    <source>
        <dbReference type="ARBA" id="ARBA00009080"/>
    </source>
</evidence>
<dbReference type="Pfam" id="PF14833">
    <property type="entry name" value="NAD_binding_11"/>
    <property type="match status" value="1"/>
</dbReference>
<dbReference type="GO" id="GO:0016054">
    <property type="term" value="P:organic acid catabolic process"/>
    <property type="evidence" value="ECO:0007669"/>
    <property type="project" value="UniProtKB-ARBA"/>
</dbReference>
<evidence type="ECO:0000256" key="4">
    <source>
        <dbReference type="PIRSR" id="PIRSR000103-1"/>
    </source>
</evidence>
<dbReference type="InterPro" id="IPR036291">
    <property type="entry name" value="NAD(P)-bd_dom_sf"/>
</dbReference>
<dbReference type="EC" id="1.1.1.31" evidence="7"/>
<evidence type="ECO:0000256" key="2">
    <source>
        <dbReference type="ARBA" id="ARBA00023002"/>
    </source>
</evidence>
<dbReference type="InterPro" id="IPR002204">
    <property type="entry name" value="3-OH-isobutyrate_DH-rel_CS"/>
</dbReference>
<dbReference type="Pfam" id="PF03446">
    <property type="entry name" value="NAD_binding_2"/>
    <property type="match status" value="1"/>
</dbReference>
<dbReference type="Gene3D" id="1.10.1040.10">
    <property type="entry name" value="N-(1-d-carboxylethyl)-l-norvaline Dehydrogenase, domain 2"/>
    <property type="match status" value="1"/>
</dbReference>
<accession>A0ABD3ZXN3</accession>
<feature type="domain" description="6-phosphogluconate dehydrogenase NADP-binding" evidence="5">
    <location>
        <begin position="5"/>
        <end position="164"/>
    </location>
</feature>
<evidence type="ECO:0000313" key="8">
    <source>
        <dbReference type="Proteomes" id="UP000031970"/>
    </source>
</evidence>
<dbReference type="SUPFAM" id="SSF48179">
    <property type="entry name" value="6-phosphogluconate dehydrogenase C-terminal domain-like"/>
    <property type="match status" value="1"/>
</dbReference>
<comment type="similarity">
    <text evidence="1">Belongs to the HIBADH-related family.</text>
</comment>
<name>A0ABD3ZXN3_BACIU</name>
<evidence type="ECO:0000259" key="5">
    <source>
        <dbReference type="Pfam" id="PF03446"/>
    </source>
</evidence>
<organism evidence="7 8">
    <name type="scientific">Bacillus subtilis subsp. subtilis</name>
    <dbReference type="NCBI Taxonomy" id="135461"/>
    <lineage>
        <taxon>Bacteria</taxon>
        <taxon>Bacillati</taxon>
        <taxon>Bacillota</taxon>
        <taxon>Bacilli</taxon>
        <taxon>Bacillales</taxon>
        <taxon>Bacillaceae</taxon>
        <taxon>Bacillus</taxon>
    </lineage>
</organism>
<sequence>MKKQNIGFIGLGNMGLPMARNLLSAGHNLSVFDRNPEALKLLSESGAIICSSPKEVASNSQVVFTSLPNSAIVETVILSEDGIINGLSDGGIIIDMSSSEPSSTRKLAEVLKERNIALLDAPVSGGPEGAAAGKLSIMVGGDESDFKENLHLLESVGNKIYYVGPNGSGHAIKAINNLLYGAIFVASCEAIALGVKAGINTNMMLEVISASAGRNFAIDVKFPNNVMPRDFNPGFSTDLLSKDMDIALSLAKEQNVPLAVSQVAKQFISIGQQKGMGSWDHTAIIQIFEDILGIEVKNNEIGVR</sequence>
<comment type="caution">
    <text evidence="7">The sequence shown here is derived from an EMBL/GenBank/DDBJ whole genome shotgun (WGS) entry which is preliminary data.</text>
</comment>
<dbReference type="InterPro" id="IPR013328">
    <property type="entry name" value="6PGD_dom2"/>
</dbReference>
<feature type="active site" evidence="4">
    <location>
        <position position="173"/>
    </location>
</feature>
<dbReference type="InterPro" id="IPR008927">
    <property type="entry name" value="6-PGluconate_DH-like_C_sf"/>
</dbReference>
<dbReference type="PANTHER" id="PTHR43060">
    <property type="entry name" value="3-HYDROXYISOBUTYRATE DEHYDROGENASE-LIKE 1, MITOCHONDRIAL-RELATED"/>
    <property type="match status" value="1"/>
</dbReference>
<dbReference type="Gene3D" id="3.40.50.720">
    <property type="entry name" value="NAD(P)-binding Rossmann-like Domain"/>
    <property type="match status" value="1"/>
</dbReference>
<dbReference type="InterPro" id="IPR015815">
    <property type="entry name" value="HIBADH-related"/>
</dbReference>
<reference evidence="7 8" key="1">
    <citation type="submission" date="2014-11" db="EMBL/GenBank/DDBJ databases">
        <title>Draft Genome Sequences of Nine Bacillus subtilis Strains that Form Spores with High Heat-Resistance.</title>
        <authorList>
            <person name="Krawcyk A.O."/>
            <person name="Berendsen E.M."/>
            <person name="de Jong A."/>
            <person name="Holsappel S."/>
            <person name="Eijlander R.T."/>
            <person name="Wells-Bennik M."/>
            <person name="Kuipers O.P."/>
        </authorList>
    </citation>
    <scope>NUCLEOTIDE SEQUENCE [LARGE SCALE GENOMIC DNA]</scope>
    <source>
        <strain evidence="7 8">B4067</strain>
    </source>
</reference>
<dbReference type="Proteomes" id="UP000031970">
    <property type="component" value="Unassembled WGS sequence"/>
</dbReference>